<comment type="caution">
    <text evidence="3">The sequence shown here is derived from an EMBL/GenBank/DDBJ whole genome shotgun (WGS) entry which is preliminary data.</text>
</comment>
<dbReference type="SUPFAM" id="SSF52777">
    <property type="entry name" value="CoA-dependent acyltransferases"/>
    <property type="match status" value="1"/>
</dbReference>
<evidence type="ECO:0000313" key="3">
    <source>
        <dbReference type="EMBL" id="KPX79770.1"/>
    </source>
</evidence>
<evidence type="ECO:0000259" key="2">
    <source>
        <dbReference type="Pfam" id="PF18563"/>
    </source>
</evidence>
<dbReference type="InterPro" id="IPR041464">
    <property type="entry name" value="TubC_N"/>
</dbReference>
<dbReference type="Gene3D" id="1.10.10.1830">
    <property type="entry name" value="Non-ribosomal peptide synthase, adenylation domain"/>
    <property type="match status" value="1"/>
</dbReference>
<protein>
    <submittedName>
        <fullName evidence="3">Non-ribosomal peptide synthetase</fullName>
    </submittedName>
</protein>
<keyword evidence="4" id="KW-1185">Reference proteome</keyword>
<evidence type="ECO:0000259" key="1">
    <source>
        <dbReference type="Pfam" id="PF00668"/>
    </source>
</evidence>
<reference evidence="3 4" key="1">
    <citation type="submission" date="2015-09" db="EMBL/GenBank/DDBJ databases">
        <title>Genome announcement of multiple Pseudomonas syringae strains.</title>
        <authorList>
            <person name="Thakur S."/>
            <person name="Wang P.W."/>
            <person name="Gong Y."/>
            <person name="Weir B.S."/>
            <person name="Guttman D.S."/>
        </authorList>
    </citation>
    <scope>NUCLEOTIDE SEQUENCE [LARGE SCALE GENOMIC DNA]</scope>
    <source>
        <strain evidence="3 4">ICMP6289</strain>
    </source>
</reference>
<accession>A0A0P9UNM3</accession>
<dbReference type="GO" id="GO:0003824">
    <property type="term" value="F:catalytic activity"/>
    <property type="evidence" value="ECO:0007669"/>
    <property type="project" value="InterPro"/>
</dbReference>
<dbReference type="PANTHER" id="PTHR45527:SF1">
    <property type="entry name" value="FATTY ACID SYNTHASE"/>
    <property type="match status" value="1"/>
</dbReference>
<dbReference type="Pfam" id="PF00668">
    <property type="entry name" value="Condensation"/>
    <property type="match status" value="1"/>
</dbReference>
<dbReference type="GO" id="GO:0043041">
    <property type="term" value="P:amino acid activation for nonribosomal peptide biosynthetic process"/>
    <property type="evidence" value="ECO:0007669"/>
    <property type="project" value="TreeGrafter"/>
</dbReference>
<dbReference type="PATRIC" id="fig|86176.4.peg.110"/>
<feature type="domain" description="Condensation" evidence="1">
    <location>
        <begin position="70"/>
        <end position="208"/>
    </location>
</feature>
<dbReference type="GO" id="GO:0044550">
    <property type="term" value="P:secondary metabolite biosynthetic process"/>
    <property type="evidence" value="ECO:0007669"/>
    <property type="project" value="TreeGrafter"/>
</dbReference>
<dbReference type="PANTHER" id="PTHR45527">
    <property type="entry name" value="NONRIBOSOMAL PEPTIDE SYNTHETASE"/>
    <property type="match status" value="1"/>
</dbReference>
<dbReference type="InterPro" id="IPR001242">
    <property type="entry name" value="Condensation_dom"/>
</dbReference>
<dbReference type="EMBL" id="LJQT01000468">
    <property type="protein sequence ID" value="KPX79770.1"/>
    <property type="molecule type" value="Genomic_DNA"/>
</dbReference>
<dbReference type="Proteomes" id="UP000050455">
    <property type="component" value="Unassembled WGS sequence"/>
</dbReference>
<dbReference type="GO" id="GO:0031177">
    <property type="term" value="F:phosphopantetheine binding"/>
    <property type="evidence" value="ECO:0007669"/>
    <property type="project" value="TreeGrafter"/>
</dbReference>
<organism evidence="3 4">
    <name type="scientific">Pseudomonas meliae</name>
    <dbReference type="NCBI Taxonomy" id="86176"/>
    <lineage>
        <taxon>Bacteria</taxon>
        <taxon>Pseudomonadati</taxon>
        <taxon>Pseudomonadota</taxon>
        <taxon>Gammaproteobacteria</taxon>
        <taxon>Pseudomonadales</taxon>
        <taxon>Pseudomonadaceae</taxon>
        <taxon>Pseudomonas</taxon>
    </lineage>
</organism>
<gene>
    <name evidence="3" type="ORF">ALO64_00100</name>
</gene>
<proteinExistence type="predicted"/>
<sequence length="301" mass="33089">MNAYQLLELFGRHAVVLEVDGEKLRCKAPRGFLNDEMLQALKQHKAELIALLSGTDPAAIPRRAVRLTALPLSFSQRQLWFLDQMEPGNAFYNVPTAILLKGTLDVPVLEKALNELIMRHEMLRTTFASVDGEPRQIVHPVMALAMPKVDLRDLSPEAREVQVGMAVDREAKAPFDLASGPLLRASLLRLADDEYLWLYSVHHIIVDGGDPSRSEHLVWRFSARSGVQSGTAGGAVRRLRLLAATASERRGAGGATGFLAAHAGRRAAAARHACRPAAPGRAALRWGDLQLDSRWQHLARS</sequence>
<feature type="domain" description="TubC N-terminal docking" evidence="2">
    <location>
        <begin position="5"/>
        <end position="53"/>
    </location>
</feature>
<evidence type="ECO:0000313" key="4">
    <source>
        <dbReference type="Proteomes" id="UP000050455"/>
    </source>
</evidence>
<dbReference type="InterPro" id="IPR044894">
    <property type="entry name" value="TubC_N_sf"/>
</dbReference>
<dbReference type="InterPro" id="IPR023213">
    <property type="entry name" value="CAT-like_dom_sf"/>
</dbReference>
<dbReference type="AlphaFoldDB" id="A0A0P9UNM3"/>
<dbReference type="Pfam" id="PF18563">
    <property type="entry name" value="TubC_N"/>
    <property type="match status" value="1"/>
</dbReference>
<dbReference type="GO" id="GO:0005829">
    <property type="term" value="C:cytosol"/>
    <property type="evidence" value="ECO:0007669"/>
    <property type="project" value="TreeGrafter"/>
</dbReference>
<dbReference type="Gene3D" id="3.30.559.10">
    <property type="entry name" value="Chloramphenicol acetyltransferase-like domain"/>
    <property type="match status" value="1"/>
</dbReference>
<name>A0A0P9UNM3_9PSED</name>